<evidence type="ECO:0000256" key="1">
    <source>
        <dbReference type="SAM" id="MobiDB-lite"/>
    </source>
</evidence>
<comment type="caution">
    <text evidence="3">The sequence shown here is derived from an EMBL/GenBank/DDBJ whole genome shotgun (WGS) entry which is preliminary data.</text>
</comment>
<evidence type="ECO:0000313" key="4">
    <source>
        <dbReference type="Proteomes" id="UP000612282"/>
    </source>
</evidence>
<feature type="compositionally biased region" description="Pro residues" evidence="1">
    <location>
        <begin position="217"/>
        <end position="247"/>
    </location>
</feature>
<feature type="transmembrane region" description="Helical" evidence="2">
    <location>
        <begin position="92"/>
        <end position="114"/>
    </location>
</feature>
<feature type="transmembrane region" description="Helical" evidence="2">
    <location>
        <begin position="134"/>
        <end position="154"/>
    </location>
</feature>
<sequence>MTTPPQPPPAAEKPIGQYLRPLRDLAAWALVGAPAVFLFAAVIDLFGSDFAAQTRYGFGGDVNLATIAFPIAAVVLALGVQPVHPQARLITLIALIEYGVASFFGVVFGLLFGVSGLAAQSAAAAFTALLTRAAWLALLAVPAYGVLQIWLNVFTTPKPKQQPGVYGQPYGQPQQPYGYPTYQQGSVPPPGQTYGTPPPMATQPFSAQPGPQQPYGAYPPPPAPVWGPQPTPPAPAETQVVPPPPPADSTTVLPPERPGFGPAEQDPPRQ</sequence>
<accession>A0ABQ3XBJ9</accession>
<evidence type="ECO:0000313" key="3">
    <source>
        <dbReference type="EMBL" id="GID55888.1"/>
    </source>
</evidence>
<feature type="compositionally biased region" description="Low complexity" evidence="1">
    <location>
        <begin position="207"/>
        <end position="216"/>
    </location>
</feature>
<feature type="region of interest" description="Disordered" evidence="1">
    <location>
        <begin position="177"/>
        <end position="270"/>
    </location>
</feature>
<feature type="compositionally biased region" description="Pro residues" evidence="1">
    <location>
        <begin position="187"/>
        <end position="201"/>
    </location>
</feature>
<dbReference type="Proteomes" id="UP000612282">
    <property type="component" value="Unassembled WGS sequence"/>
</dbReference>
<keyword evidence="2" id="KW-0812">Transmembrane</keyword>
<reference evidence="3 4" key="1">
    <citation type="submission" date="2021-01" db="EMBL/GenBank/DDBJ databases">
        <title>Whole genome shotgun sequence of Actinoplanes couchii NBRC 106145.</title>
        <authorList>
            <person name="Komaki H."/>
            <person name="Tamura T."/>
        </authorList>
    </citation>
    <scope>NUCLEOTIDE SEQUENCE [LARGE SCALE GENOMIC DNA]</scope>
    <source>
        <strain evidence="3 4">NBRC 106145</strain>
    </source>
</reference>
<evidence type="ECO:0000256" key="2">
    <source>
        <dbReference type="SAM" id="Phobius"/>
    </source>
</evidence>
<keyword evidence="2" id="KW-1133">Transmembrane helix</keyword>
<proteinExistence type="predicted"/>
<gene>
    <name evidence="3" type="ORF">Aco03nite_042920</name>
</gene>
<protein>
    <submittedName>
        <fullName evidence="3">Uncharacterized protein</fullName>
    </submittedName>
</protein>
<feature type="transmembrane region" description="Helical" evidence="2">
    <location>
        <begin position="25"/>
        <end position="43"/>
    </location>
</feature>
<name>A0ABQ3XBJ9_9ACTN</name>
<keyword evidence="2" id="KW-0472">Membrane</keyword>
<feature type="transmembrane region" description="Helical" evidence="2">
    <location>
        <begin position="63"/>
        <end position="80"/>
    </location>
</feature>
<keyword evidence="4" id="KW-1185">Reference proteome</keyword>
<dbReference type="RefSeq" id="WP_203797210.1">
    <property type="nucleotide sequence ID" value="NZ_BAAAQE010000027.1"/>
</dbReference>
<dbReference type="EMBL" id="BOMG01000054">
    <property type="protein sequence ID" value="GID55888.1"/>
    <property type="molecule type" value="Genomic_DNA"/>
</dbReference>
<organism evidence="3 4">
    <name type="scientific">Actinoplanes couchii</name>
    <dbReference type="NCBI Taxonomy" id="403638"/>
    <lineage>
        <taxon>Bacteria</taxon>
        <taxon>Bacillati</taxon>
        <taxon>Actinomycetota</taxon>
        <taxon>Actinomycetes</taxon>
        <taxon>Micromonosporales</taxon>
        <taxon>Micromonosporaceae</taxon>
        <taxon>Actinoplanes</taxon>
    </lineage>
</organism>